<dbReference type="SUPFAM" id="SSF49265">
    <property type="entry name" value="Fibronectin type III"/>
    <property type="match status" value="1"/>
</dbReference>
<feature type="compositionally biased region" description="Acidic residues" evidence="2">
    <location>
        <begin position="160"/>
        <end position="205"/>
    </location>
</feature>
<feature type="compositionally biased region" description="Basic and acidic residues" evidence="2">
    <location>
        <begin position="821"/>
        <end position="837"/>
    </location>
</feature>
<feature type="compositionally biased region" description="Basic and acidic residues" evidence="2">
    <location>
        <begin position="803"/>
        <end position="814"/>
    </location>
</feature>
<feature type="compositionally biased region" description="Acidic residues" evidence="2">
    <location>
        <begin position="478"/>
        <end position="495"/>
    </location>
</feature>
<evidence type="ECO:0000256" key="2">
    <source>
        <dbReference type="SAM" id="MobiDB-lite"/>
    </source>
</evidence>
<dbReference type="InterPro" id="IPR056565">
    <property type="entry name" value="Fn3_ATF7IP"/>
</dbReference>
<feature type="compositionally biased region" description="Low complexity" evidence="2">
    <location>
        <begin position="1025"/>
        <end position="1043"/>
    </location>
</feature>
<feature type="coiled-coil region" evidence="1">
    <location>
        <begin position="900"/>
        <end position="934"/>
    </location>
</feature>
<dbReference type="GO" id="GO:0005667">
    <property type="term" value="C:transcription regulator complex"/>
    <property type="evidence" value="ECO:0007669"/>
    <property type="project" value="TreeGrafter"/>
</dbReference>
<feature type="compositionally biased region" description="Low complexity" evidence="2">
    <location>
        <begin position="1113"/>
        <end position="1138"/>
    </location>
</feature>
<name>A0A1Q3EYB1_CULTA</name>
<accession>A0A1Q3EYB1</accession>
<feature type="compositionally biased region" description="Basic and acidic residues" evidence="2">
    <location>
        <begin position="665"/>
        <end position="757"/>
    </location>
</feature>
<feature type="compositionally biased region" description="Polar residues" evidence="2">
    <location>
        <begin position="145"/>
        <end position="157"/>
    </location>
</feature>
<dbReference type="CDD" id="cd00063">
    <property type="entry name" value="FN3"/>
    <property type="match status" value="1"/>
</dbReference>
<feature type="compositionally biased region" description="Acidic residues" evidence="2">
    <location>
        <begin position="460"/>
        <end position="470"/>
    </location>
</feature>
<feature type="region of interest" description="Disordered" evidence="2">
    <location>
        <begin position="982"/>
        <end position="1182"/>
    </location>
</feature>
<organism evidence="4">
    <name type="scientific">Culex tarsalis</name>
    <name type="common">Encephalitis mosquito</name>
    <dbReference type="NCBI Taxonomy" id="7177"/>
    <lineage>
        <taxon>Eukaryota</taxon>
        <taxon>Metazoa</taxon>
        <taxon>Ecdysozoa</taxon>
        <taxon>Arthropoda</taxon>
        <taxon>Hexapoda</taxon>
        <taxon>Insecta</taxon>
        <taxon>Pterygota</taxon>
        <taxon>Neoptera</taxon>
        <taxon>Endopterygota</taxon>
        <taxon>Diptera</taxon>
        <taxon>Nematocera</taxon>
        <taxon>Culicoidea</taxon>
        <taxon>Culicidae</taxon>
        <taxon>Culicinae</taxon>
        <taxon>Culicini</taxon>
        <taxon>Culex</taxon>
        <taxon>Culex</taxon>
    </lineage>
</organism>
<feature type="domain" description="Fibronectin type-III" evidence="3">
    <location>
        <begin position="1409"/>
        <end position="1514"/>
    </location>
</feature>
<feature type="compositionally biased region" description="Polar residues" evidence="2">
    <location>
        <begin position="1011"/>
        <end position="1024"/>
    </location>
</feature>
<dbReference type="InterPro" id="IPR036116">
    <property type="entry name" value="FN3_sf"/>
</dbReference>
<feature type="region of interest" description="Disordered" evidence="2">
    <location>
        <begin position="28"/>
        <end position="211"/>
    </location>
</feature>
<feature type="compositionally biased region" description="Polar residues" evidence="2">
    <location>
        <begin position="395"/>
        <end position="406"/>
    </location>
</feature>
<feature type="region of interest" description="Disordered" evidence="2">
    <location>
        <begin position="395"/>
        <end position="842"/>
    </location>
</feature>
<feature type="region of interest" description="Disordered" evidence="2">
    <location>
        <begin position="284"/>
        <end position="368"/>
    </location>
</feature>
<dbReference type="Gene3D" id="2.60.40.10">
    <property type="entry name" value="Immunoglobulins"/>
    <property type="match status" value="1"/>
</dbReference>
<protein>
    <submittedName>
        <fullName evidence="4">Putative activating transcription factor 7-interacting protein 1</fullName>
    </submittedName>
</protein>
<dbReference type="PROSITE" id="PS50853">
    <property type="entry name" value="FN3"/>
    <property type="match status" value="1"/>
</dbReference>
<sequence>MMEVGTNGGGLELPSAKVATMVNGLDALAENGTSEPVTTTVAAEAKENGTNGTADVTGRAESPAAGTTKQGPEEEDEEMERLLLSDPEDEDSTAADKPAANDTEVQNISDTLIEDIIALNKDSKRTDEEEEEEVDEPVDDRIADQEQSSDVPPSSVQTGTEEDDTNGGTELEEEEDALLGEEEDCGETVAEVDESLLLEDGEEGVEGSGSAIQIEDTAVELTDSSIAVVDESAGLSILNTAAVDITDELGDSSLKVVGEEAQEPPVFAMMEEMVTSIADNLKAGANGEVKEVDETQQEPMEEESRSSESGELIKFPDVDESVEQTEQKEAVDAPEEASTVDEPEPEVSDLIKFNSAPSIEDVEKPEESDLIKFSTIVASQEDKPELQVSDLIKFSTDSVPEVSSASDIPEAPREEAEETIAQKIPAEPEVSTSGQEVPEGGEEETDENGQDVCPKALQAADEEDLLEMMEEPERGEDANDGEPADEEDDLEDDQSSEFGSAKQSHGDGDEEEGDFEGSEFGGAEDPDEGSNSRPEAEIEVEEGELELEDGEPPSKRKCSVDVREEPEVTTEKQDTEEQEKASEEKEVEMPEEVKAVEKETVEEVATETEEKTQAEEKIEAVEEKPETEVPAEKTPVETHTEDSEKEPEKMETSESEEPAVEDAQSTDKVEVEEPAKKNDAEAVVEEDKKEPEASPEPEKPAEKDAIEIVDLEEKKDEQQEKQPEVTEDSAKVDESKKSSSEEPANKETPKEEAKKPEPAAAAVEVLVIDDDDDVPASSEEPKKDDAPIVPGKRPCPEDESEKADESTKKIRLSVEEVVTVEDSKKEPEKPKEEKKSALESIEPLEIQLDPQPEPLKEPLKPVRLDFLAKFKKPLEKMNRTDLEEFVLQKIVEGIAFKSTIAEMRTQLDSQDQLLQGYRQKVHDLNKQFKDLEMVHERVMKDLEKKNQHFITPVKITRAVGLQVSQPRFAQNQRQSLLNTSTTTASTGKGAQNRSPAASPAPAGSPNKNSPQANAAQNRRLSYTRTPQAVVTAKTATPPVATPQNRPGMAAKSPLNSAPSTPVNRGITPVQTVTTPQTQQQQQPQPTTPLPSNVMMRKKPLQKFTPMRPPMSLTQQVQQQQQTRQMQEQLLRQQIQEVQTSGSAPGSPQVQSPQGSPLTRTPEPASSPGVGGPSSTRVPPIVMKKVTPQAKGTPTTMQIINRPGVVASTTVVRIPPANAPAPAPAAPQQVAASTAAPVDNSMIDLTDDDDLPRPQAPPTAVAPPAQVVPKSPITLINGQQQRQAQQQQQAGMPPLVVINQQRLMNRPQLQQRPMPTMLNGAQQQRPMLMQRPGNSAAPANGAYGPRSMVAQQTYKPRALTNRQMAEVNQRVMARGPMRQQVTTTAVVSYTHPAALPQPGPQPSNPGWKVAPPRPSIRINNIETGIVISWTMDDLSEIHAQIVSYQIYAYQETTAPPASDMWRHVGDVKAMLLPMAVTLTQFQEGQRYHFAVRAVDEHQRVGHFSPPRTWNESTPGKA</sequence>
<feature type="compositionally biased region" description="Polar residues" evidence="2">
    <location>
        <begin position="1139"/>
        <end position="1158"/>
    </location>
</feature>
<feature type="compositionally biased region" description="Acidic residues" evidence="2">
    <location>
        <begin position="439"/>
        <end position="449"/>
    </location>
</feature>
<dbReference type="InterPro" id="IPR026085">
    <property type="entry name" value="ATF7-int"/>
</dbReference>
<dbReference type="EMBL" id="GFDL01014756">
    <property type="protein sequence ID" value="JAV20289.1"/>
    <property type="molecule type" value="Transcribed_RNA"/>
</dbReference>
<feature type="compositionally biased region" description="Low complexity" evidence="2">
    <location>
        <begin position="1067"/>
        <end position="1084"/>
    </location>
</feature>
<feature type="compositionally biased region" description="Acidic residues" evidence="2">
    <location>
        <begin position="537"/>
        <end position="551"/>
    </location>
</feature>
<feature type="compositionally biased region" description="Acidic residues" evidence="2">
    <location>
        <begin position="508"/>
        <end position="528"/>
    </location>
</feature>
<feature type="compositionally biased region" description="Basic and acidic residues" evidence="2">
    <location>
        <begin position="608"/>
        <end position="652"/>
    </location>
</feature>
<proteinExistence type="predicted"/>
<evidence type="ECO:0000259" key="3">
    <source>
        <dbReference type="PROSITE" id="PS50853"/>
    </source>
</evidence>
<feature type="compositionally biased region" description="Polar residues" evidence="2">
    <location>
        <begin position="1053"/>
        <end position="1062"/>
    </location>
</feature>
<evidence type="ECO:0000313" key="4">
    <source>
        <dbReference type="EMBL" id="JAV20289.1"/>
    </source>
</evidence>
<dbReference type="PANTHER" id="PTHR23210">
    <property type="entry name" value="ACTIVATING TRANSCRIPTION FACTOR 7 INTERACTING PROTEIN"/>
    <property type="match status" value="1"/>
</dbReference>
<feature type="compositionally biased region" description="Acidic residues" evidence="2">
    <location>
        <begin position="128"/>
        <end position="138"/>
    </location>
</feature>
<dbReference type="InterPro" id="IPR013783">
    <property type="entry name" value="Ig-like_fold"/>
</dbReference>
<feature type="compositionally biased region" description="Acidic residues" evidence="2">
    <location>
        <begin position="332"/>
        <end position="347"/>
    </location>
</feature>
<keyword evidence="1" id="KW-0175">Coiled coil</keyword>
<feature type="compositionally biased region" description="Low complexity" evidence="2">
    <location>
        <begin position="982"/>
        <end position="1010"/>
    </location>
</feature>
<dbReference type="PANTHER" id="PTHR23210:SF26">
    <property type="entry name" value="ACTIVATING TRANSCRIPTION FACTOR 7-INTERACTING PROTEIN 1"/>
    <property type="match status" value="1"/>
</dbReference>
<feature type="compositionally biased region" description="Polar residues" evidence="2">
    <location>
        <begin position="31"/>
        <end position="41"/>
    </location>
</feature>
<reference evidence="4" key="1">
    <citation type="submission" date="2017-01" db="EMBL/GenBank/DDBJ databases">
        <title>A deep insight into the sialotranscriptome of adult male and female Cluex tarsalis mosquitoes.</title>
        <authorList>
            <person name="Ribeiro J.M."/>
            <person name="Moreira F."/>
            <person name="Bernard K.A."/>
            <person name="Calvo E."/>
        </authorList>
    </citation>
    <scope>NUCLEOTIDE SEQUENCE</scope>
    <source>
        <strain evidence="4">Kern County</strain>
        <tissue evidence="4">Salivary glands</tissue>
    </source>
</reference>
<dbReference type="Pfam" id="PF16794">
    <property type="entry name" value="fn3_4"/>
    <property type="match status" value="1"/>
</dbReference>
<dbReference type="GO" id="GO:0003712">
    <property type="term" value="F:transcription coregulator activity"/>
    <property type="evidence" value="ECO:0007669"/>
    <property type="project" value="TreeGrafter"/>
</dbReference>
<dbReference type="GO" id="GO:0006355">
    <property type="term" value="P:regulation of DNA-templated transcription"/>
    <property type="evidence" value="ECO:0007669"/>
    <property type="project" value="TreeGrafter"/>
</dbReference>
<feature type="compositionally biased region" description="Low complexity" evidence="2">
    <location>
        <begin position="1161"/>
        <end position="1179"/>
    </location>
</feature>
<dbReference type="GO" id="GO:0005634">
    <property type="term" value="C:nucleus"/>
    <property type="evidence" value="ECO:0007669"/>
    <property type="project" value="TreeGrafter"/>
</dbReference>
<evidence type="ECO:0000256" key="1">
    <source>
        <dbReference type="SAM" id="Coils"/>
    </source>
</evidence>
<dbReference type="InterPro" id="IPR003961">
    <property type="entry name" value="FN3_dom"/>
</dbReference>
<feature type="compositionally biased region" description="Basic and acidic residues" evidence="2">
    <location>
        <begin position="552"/>
        <end position="601"/>
    </location>
</feature>